<dbReference type="AlphaFoldDB" id="A0A371DGP9"/>
<dbReference type="Gene3D" id="3.40.640.10">
    <property type="entry name" value="Type I PLP-dependent aspartate aminotransferase-like (Major domain)"/>
    <property type="match status" value="1"/>
</dbReference>
<protein>
    <submittedName>
        <fullName evidence="4">PLP-dependent transferase</fullName>
    </submittedName>
</protein>
<feature type="compositionally biased region" description="Pro residues" evidence="3">
    <location>
        <begin position="179"/>
        <end position="192"/>
    </location>
</feature>
<dbReference type="STRING" id="139420.A0A371DGP9"/>
<evidence type="ECO:0000313" key="4">
    <source>
        <dbReference type="EMBL" id="RDX51710.1"/>
    </source>
</evidence>
<dbReference type="GO" id="GO:0003962">
    <property type="term" value="F:cystathionine gamma-synthase activity"/>
    <property type="evidence" value="ECO:0007669"/>
    <property type="project" value="TreeGrafter"/>
</dbReference>
<organism evidence="4 5">
    <name type="scientific">Lentinus brumalis</name>
    <dbReference type="NCBI Taxonomy" id="2498619"/>
    <lineage>
        <taxon>Eukaryota</taxon>
        <taxon>Fungi</taxon>
        <taxon>Dikarya</taxon>
        <taxon>Basidiomycota</taxon>
        <taxon>Agaricomycotina</taxon>
        <taxon>Agaricomycetes</taxon>
        <taxon>Polyporales</taxon>
        <taxon>Polyporaceae</taxon>
        <taxon>Lentinus</taxon>
    </lineage>
</organism>
<dbReference type="PANTHER" id="PTHR42699:SF1">
    <property type="entry name" value="CYSTATHIONINE GAMMA-SYNTHASE-RELATED"/>
    <property type="match status" value="1"/>
</dbReference>
<dbReference type="InterPro" id="IPR051750">
    <property type="entry name" value="Trans-sulfuration_enzymes"/>
</dbReference>
<dbReference type="PANTHER" id="PTHR42699">
    <property type="match status" value="1"/>
</dbReference>
<gene>
    <name evidence="4" type="ORF">OH76DRAFT_1401126</name>
</gene>
<sequence>MSLTATYTKNDQQVAMGLPVPPFTAHAISVSLPTWRDNVDYEEGNKRVVDAQVSGYPRFFIHLSIQKLARICEQKFGVQGERCLLCPTRKIAEQCRAFMIDRSTKAGSAVPVRLVQFTICPEQEDASTSCVELHIVLFPKDSFPLAKQFWQHTGICISSRLAERCLSLLGEDTGSPGSPQAPTPAPGRPPVKPGNRHYSAKSLGKSPPPSPSVLQARFGQTTAESSVEPLSKDHFNYVEERYGRNLPLESAAAAKRAMRRRIAGVLVRDTPKDWSTAGGHDAELGPSTRGVEGVTEDDVYLYPTGMAAIWSGHQLALGALPPAKSVCFGFPYTDSLKCLEKWGPGCHHFGHGLDDDIDELEKLLERESQQSTGRPVLMLLTEFPSNPLLRSADLPRLRKLADKYDFLVMVDETIGNFANVEVLPYADIVVSSLSKVFSGDANVMGGSLVLNPQGRHYAELKAYMAANFEDVYFDEDAIYMERNSRDFRRRIAVIDDNTLAVCELFHARSLAASSPPPAAAVKAVYYPKWITPHNYNKCRVRRPDGEFAGGYGGLFSLTFTSLEASKVFFDTLPCMKGPSLGTNFTLASPYTILAHYAELDWAAGWGVEEGLVRVSVGMEDRETLLRGFEEALRAAEAVVQKPEEAQ</sequence>
<keyword evidence="5" id="KW-1185">Reference proteome</keyword>
<evidence type="ECO:0000256" key="1">
    <source>
        <dbReference type="ARBA" id="ARBA00001933"/>
    </source>
</evidence>
<dbReference type="EMBL" id="KZ857393">
    <property type="protein sequence ID" value="RDX51710.1"/>
    <property type="molecule type" value="Genomic_DNA"/>
</dbReference>
<name>A0A371DGP9_9APHY</name>
<evidence type="ECO:0000256" key="2">
    <source>
        <dbReference type="ARBA" id="ARBA00022898"/>
    </source>
</evidence>
<dbReference type="Gene3D" id="3.90.1150.10">
    <property type="entry name" value="Aspartate Aminotransferase, domain 1"/>
    <property type="match status" value="1"/>
</dbReference>
<keyword evidence="4" id="KW-0808">Transferase</keyword>
<dbReference type="InterPro" id="IPR000277">
    <property type="entry name" value="Cys/Met-Metab_PyrdxlP-dep_enz"/>
</dbReference>
<dbReference type="InterPro" id="IPR015424">
    <property type="entry name" value="PyrdxlP-dep_Trfase"/>
</dbReference>
<reference evidence="4 5" key="1">
    <citation type="journal article" date="2018" name="Biotechnol. Biofuels">
        <title>Integrative visual omics of the white-rot fungus Polyporus brumalis exposes the biotechnological potential of its oxidative enzymes for delignifying raw plant biomass.</title>
        <authorList>
            <person name="Miyauchi S."/>
            <person name="Rancon A."/>
            <person name="Drula E."/>
            <person name="Hage H."/>
            <person name="Chaduli D."/>
            <person name="Favel A."/>
            <person name="Grisel S."/>
            <person name="Henrissat B."/>
            <person name="Herpoel-Gimbert I."/>
            <person name="Ruiz-Duenas F.J."/>
            <person name="Chevret D."/>
            <person name="Hainaut M."/>
            <person name="Lin J."/>
            <person name="Wang M."/>
            <person name="Pangilinan J."/>
            <person name="Lipzen A."/>
            <person name="Lesage-Meessen L."/>
            <person name="Navarro D."/>
            <person name="Riley R."/>
            <person name="Grigoriev I.V."/>
            <person name="Zhou S."/>
            <person name="Raouche S."/>
            <person name="Rosso M.N."/>
        </authorList>
    </citation>
    <scope>NUCLEOTIDE SEQUENCE [LARGE SCALE GENOMIC DNA]</scope>
    <source>
        <strain evidence="4 5">BRFM 1820</strain>
    </source>
</reference>
<dbReference type="Pfam" id="PF01053">
    <property type="entry name" value="Cys_Met_Meta_PP"/>
    <property type="match status" value="1"/>
</dbReference>
<dbReference type="SUPFAM" id="SSF53383">
    <property type="entry name" value="PLP-dependent transferases"/>
    <property type="match status" value="1"/>
</dbReference>
<comment type="cofactor">
    <cofactor evidence="1">
        <name>pyridoxal 5'-phosphate</name>
        <dbReference type="ChEBI" id="CHEBI:597326"/>
    </cofactor>
</comment>
<keyword evidence="2" id="KW-0663">Pyridoxal phosphate</keyword>
<dbReference type="OrthoDB" id="10047078at2759"/>
<dbReference type="InterPro" id="IPR015422">
    <property type="entry name" value="PyrdxlP-dep_Trfase_small"/>
</dbReference>
<accession>A0A371DGP9</accession>
<dbReference type="GO" id="GO:0030170">
    <property type="term" value="F:pyridoxal phosphate binding"/>
    <property type="evidence" value="ECO:0007669"/>
    <property type="project" value="InterPro"/>
</dbReference>
<evidence type="ECO:0000313" key="5">
    <source>
        <dbReference type="Proteomes" id="UP000256964"/>
    </source>
</evidence>
<dbReference type="GO" id="GO:0019346">
    <property type="term" value="P:transsulfuration"/>
    <property type="evidence" value="ECO:0007669"/>
    <property type="project" value="InterPro"/>
</dbReference>
<dbReference type="InterPro" id="IPR015421">
    <property type="entry name" value="PyrdxlP-dep_Trfase_major"/>
</dbReference>
<dbReference type="FunFam" id="3.90.1150.10:FF:000063">
    <property type="entry name" value="Probable cystathionine gamma-synthase"/>
    <property type="match status" value="1"/>
</dbReference>
<evidence type="ECO:0000256" key="3">
    <source>
        <dbReference type="SAM" id="MobiDB-lite"/>
    </source>
</evidence>
<feature type="region of interest" description="Disordered" evidence="3">
    <location>
        <begin position="172"/>
        <end position="226"/>
    </location>
</feature>
<proteinExistence type="predicted"/>
<dbReference type="Proteomes" id="UP000256964">
    <property type="component" value="Unassembled WGS sequence"/>
</dbReference>